<evidence type="ECO:0000313" key="3">
    <source>
        <dbReference type="Proteomes" id="UP000287651"/>
    </source>
</evidence>
<dbReference type="InterPro" id="IPR011990">
    <property type="entry name" value="TPR-like_helical_dom_sf"/>
</dbReference>
<dbReference type="GO" id="GO:0003729">
    <property type="term" value="F:mRNA binding"/>
    <property type="evidence" value="ECO:0007669"/>
    <property type="project" value="TreeGrafter"/>
</dbReference>
<dbReference type="InterPro" id="IPR002885">
    <property type="entry name" value="PPR_rpt"/>
</dbReference>
<dbReference type="PANTHER" id="PTHR47932">
    <property type="entry name" value="ATPASE EXPRESSION PROTEIN 3"/>
    <property type="match status" value="1"/>
</dbReference>
<proteinExistence type="predicted"/>
<comment type="caution">
    <text evidence="2">The sequence shown here is derived from an EMBL/GenBank/DDBJ whole genome shotgun (WGS) entry which is preliminary data.</text>
</comment>
<sequence length="342" mass="38331">PLPLRAFAATANAYAYAATIQSQTSTVRRPLLRASFSLPVSRKVLRLGSVWFLLRVLLLALTTEPVATGGDLQARSDAKADVENCVLSSPDLLPSSYPFKISMNNCSLAISGRSSTSIRKRLRLPRGIPGLTSLSTSEALDLPEESFDSVIYTLPSPRYPRFCSPLPCFWALPKDAPRLGCEGGSNRERWEFTRAWVRGRMQECAKAGNLTDSLNFLRLLGPSILDYNGLLYRYLRSGHVSAEALANLFAEMKTFGLCPNVWTFNILFNAFCALGYLEDAFYSLSVAQKPWRRRFTHRLPTVRPLESLEKWFPPFFEFRLEPSVDHSLGQLIVLNLSSIKLQ</sequence>
<organism evidence="2 3">
    <name type="scientific">Ensete ventricosum</name>
    <name type="common">Abyssinian banana</name>
    <name type="synonym">Musa ensete</name>
    <dbReference type="NCBI Taxonomy" id="4639"/>
    <lineage>
        <taxon>Eukaryota</taxon>
        <taxon>Viridiplantae</taxon>
        <taxon>Streptophyta</taxon>
        <taxon>Embryophyta</taxon>
        <taxon>Tracheophyta</taxon>
        <taxon>Spermatophyta</taxon>
        <taxon>Magnoliopsida</taxon>
        <taxon>Liliopsida</taxon>
        <taxon>Zingiberales</taxon>
        <taxon>Musaceae</taxon>
        <taxon>Ensete</taxon>
    </lineage>
</organism>
<reference evidence="2 3" key="1">
    <citation type="journal article" date="2014" name="Agronomy (Basel)">
        <title>A Draft Genome Sequence for Ensete ventricosum, the Drought-Tolerant Tree Against Hunger.</title>
        <authorList>
            <person name="Harrison J."/>
            <person name="Moore K.A."/>
            <person name="Paszkiewicz K."/>
            <person name="Jones T."/>
            <person name="Grant M."/>
            <person name="Ambacheew D."/>
            <person name="Muzemil S."/>
            <person name="Studholme D.J."/>
        </authorList>
    </citation>
    <scope>NUCLEOTIDE SEQUENCE [LARGE SCALE GENOMIC DNA]</scope>
</reference>
<dbReference type="Pfam" id="PF13041">
    <property type="entry name" value="PPR_2"/>
    <property type="match status" value="1"/>
</dbReference>
<feature type="non-terminal residue" evidence="2">
    <location>
        <position position="1"/>
    </location>
</feature>
<dbReference type="Proteomes" id="UP000287651">
    <property type="component" value="Unassembled WGS sequence"/>
</dbReference>
<keyword evidence="1" id="KW-0677">Repeat</keyword>
<protein>
    <recommendedName>
        <fullName evidence="4">Pentatricopeptide repeat-containing protein</fullName>
    </recommendedName>
</protein>
<accession>A0A426XPI7</accession>
<gene>
    <name evidence="2" type="ORF">B296_00042054</name>
</gene>
<evidence type="ECO:0008006" key="4">
    <source>
        <dbReference type="Google" id="ProtNLM"/>
    </source>
</evidence>
<dbReference type="EMBL" id="AMZH03018596">
    <property type="protein sequence ID" value="RRT41417.1"/>
    <property type="molecule type" value="Genomic_DNA"/>
</dbReference>
<evidence type="ECO:0000256" key="1">
    <source>
        <dbReference type="ARBA" id="ARBA00022737"/>
    </source>
</evidence>
<dbReference type="Gene3D" id="1.25.40.10">
    <property type="entry name" value="Tetratricopeptide repeat domain"/>
    <property type="match status" value="1"/>
</dbReference>
<evidence type="ECO:0000313" key="2">
    <source>
        <dbReference type="EMBL" id="RRT41417.1"/>
    </source>
</evidence>
<name>A0A426XPI7_ENSVE</name>
<dbReference type="AlphaFoldDB" id="A0A426XPI7"/>
<dbReference type="PANTHER" id="PTHR47932:SF1">
    <property type="entry name" value="PENTATRICOPEPTIDE REPEAT-CONTAINING PROTEIN"/>
    <property type="match status" value="1"/>
</dbReference>